<organism evidence="2 3">
    <name type="scientific">Sphingobium baderi</name>
    <dbReference type="NCBI Taxonomy" id="1332080"/>
    <lineage>
        <taxon>Bacteria</taxon>
        <taxon>Pseudomonadati</taxon>
        <taxon>Pseudomonadota</taxon>
        <taxon>Alphaproteobacteria</taxon>
        <taxon>Sphingomonadales</taxon>
        <taxon>Sphingomonadaceae</taxon>
        <taxon>Sphingobium</taxon>
    </lineage>
</organism>
<dbReference type="EMBL" id="CP013265">
    <property type="protein sequence ID" value="ALR22864.1"/>
    <property type="molecule type" value="Genomic_DNA"/>
</dbReference>
<feature type="transmembrane region" description="Helical" evidence="1">
    <location>
        <begin position="80"/>
        <end position="99"/>
    </location>
</feature>
<reference evidence="2 3" key="1">
    <citation type="submission" date="2015-11" db="EMBL/GenBank/DDBJ databases">
        <title>A Two-component Flavoprotein Monooxygenase System MeaXY Responsible for para-Hydroxylation of 2-Methyl-6-ethylaniline and 2,6-Diethylaniline in Sphingobium baderi DE-13.</title>
        <authorList>
            <person name="Cheng M."/>
            <person name="Meng Q."/>
            <person name="Yang Y."/>
            <person name="Chu C."/>
            <person name="Yan X."/>
            <person name="He J."/>
            <person name="Li S."/>
        </authorList>
    </citation>
    <scope>NUCLEOTIDE SEQUENCE [LARGE SCALE GENOMIC DNA]</scope>
    <source>
        <strain evidence="2 3">DE-13</strain>
        <plasmid evidence="3">Plasmid pDE1</plasmid>
    </source>
</reference>
<keyword evidence="3" id="KW-1185">Reference proteome</keyword>
<keyword evidence="1" id="KW-1133">Transmembrane helix</keyword>
<proteinExistence type="predicted"/>
<accession>A0A0S3F5G3</accession>
<dbReference type="KEGG" id="sbd:ATN00_20405"/>
<keyword evidence="2" id="KW-0614">Plasmid</keyword>
<keyword evidence="1" id="KW-0472">Membrane</keyword>
<evidence type="ECO:0000313" key="2">
    <source>
        <dbReference type="EMBL" id="ALR22864.1"/>
    </source>
</evidence>
<keyword evidence="1" id="KW-0812">Transmembrane</keyword>
<protein>
    <submittedName>
        <fullName evidence="2">Uncharacterized protein</fullName>
    </submittedName>
</protein>
<evidence type="ECO:0000313" key="3">
    <source>
        <dbReference type="Proteomes" id="UP000056968"/>
    </source>
</evidence>
<evidence type="ECO:0000256" key="1">
    <source>
        <dbReference type="SAM" id="Phobius"/>
    </source>
</evidence>
<sequence>MIEYALILRRVSGRIHGILREPETIQMPVTLRRSLTDCVKAFDECIADLETLASTPAATATPTITHNPMRVPTWRDGAKVALGVLIPCAAFVCLIALIASTMPIEPTDPEQIQRDAKWLQEHEDRFEATSRGGHGNK</sequence>
<dbReference type="AlphaFoldDB" id="A0A0S3F5G3"/>
<dbReference type="Proteomes" id="UP000056968">
    <property type="component" value="Plasmid pDE1"/>
</dbReference>
<gene>
    <name evidence="2" type="ORF">ATN00_20405</name>
</gene>
<geneLocation type="plasmid" evidence="2 3">
    <name>pDE1</name>
</geneLocation>
<name>A0A0S3F5G3_9SPHN</name>